<keyword evidence="3" id="KW-1185">Reference proteome</keyword>
<dbReference type="AlphaFoldDB" id="A0A8X6QBZ8"/>
<evidence type="ECO:0000256" key="1">
    <source>
        <dbReference type="SAM" id="MobiDB-lite"/>
    </source>
</evidence>
<dbReference type="Proteomes" id="UP000887013">
    <property type="component" value="Unassembled WGS sequence"/>
</dbReference>
<feature type="compositionally biased region" description="Basic and acidic residues" evidence="1">
    <location>
        <begin position="64"/>
        <end position="81"/>
    </location>
</feature>
<comment type="caution">
    <text evidence="2">The sequence shown here is derived from an EMBL/GenBank/DDBJ whole genome shotgun (WGS) entry which is preliminary data.</text>
</comment>
<feature type="compositionally biased region" description="Polar residues" evidence="1">
    <location>
        <begin position="82"/>
        <end position="100"/>
    </location>
</feature>
<feature type="region of interest" description="Disordered" evidence="1">
    <location>
        <begin position="48"/>
        <end position="115"/>
    </location>
</feature>
<accession>A0A8X6QBZ8</accession>
<organism evidence="2 3">
    <name type="scientific">Nephila pilipes</name>
    <name type="common">Giant wood spider</name>
    <name type="synonym">Nephila maculata</name>
    <dbReference type="NCBI Taxonomy" id="299642"/>
    <lineage>
        <taxon>Eukaryota</taxon>
        <taxon>Metazoa</taxon>
        <taxon>Ecdysozoa</taxon>
        <taxon>Arthropoda</taxon>
        <taxon>Chelicerata</taxon>
        <taxon>Arachnida</taxon>
        <taxon>Araneae</taxon>
        <taxon>Araneomorphae</taxon>
        <taxon>Entelegynae</taxon>
        <taxon>Araneoidea</taxon>
        <taxon>Nephilidae</taxon>
        <taxon>Nephila</taxon>
    </lineage>
</organism>
<dbReference type="EMBL" id="BMAW01078955">
    <property type="protein sequence ID" value="GFU13284.1"/>
    <property type="molecule type" value="Genomic_DNA"/>
</dbReference>
<protein>
    <submittedName>
        <fullName evidence="2">Uncharacterized protein</fullName>
    </submittedName>
</protein>
<evidence type="ECO:0000313" key="3">
    <source>
        <dbReference type="Proteomes" id="UP000887013"/>
    </source>
</evidence>
<reference evidence="2" key="1">
    <citation type="submission" date="2020-08" db="EMBL/GenBank/DDBJ databases">
        <title>Multicomponent nature underlies the extraordinary mechanical properties of spider dragline silk.</title>
        <authorList>
            <person name="Kono N."/>
            <person name="Nakamura H."/>
            <person name="Mori M."/>
            <person name="Yoshida Y."/>
            <person name="Ohtoshi R."/>
            <person name="Malay A.D."/>
            <person name="Moran D.A.P."/>
            <person name="Tomita M."/>
            <person name="Numata K."/>
            <person name="Arakawa K."/>
        </authorList>
    </citation>
    <scope>NUCLEOTIDE SEQUENCE</scope>
</reference>
<gene>
    <name evidence="2" type="ORF">NPIL_554061</name>
</gene>
<name>A0A8X6QBZ8_NEPPI</name>
<sequence length="115" mass="13105">MFFFSLTSTVSVHPDDMRILSGICIDRRIDLGCVRAWKFQIWRDKTTIEKEREDTPLNQNVGSKTEKNTSRCRPITEEAKQTIKSANPSKDGVTSSTSQLEPHCAHPRQIKEPSD</sequence>
<proteinExistence type="predicted"/>
<evidence type="ECO:0000313" key="2">
    <source>
        <dbReference type="EMBL" id="GFU13284.1"/>
    </source>
</evidence>